<reference evidence="2 3" key="1">
    <citation type="submission" date="2016-11" db="EMBL/GenBank/DDBJ databases">
        <authorList>
            <person name="Jaros S."/>
            <person name="Januszkiewicz K."/>
            <person name="Wedrychowicz H."/>
        </authorList>
    </citation>
    <scope>NUCLEOTIDE SEQUENCE [LARGE SCALE GENOMIC DNA]</scope>
</reference>
<feature type="compositionally biased region" description="Low complexity" evidence="1">
    <location>
        <begin position="148"/>
        <end position="166"/>
    </location>
</feature>
<feature type="compositionally biased region" description="Low complexity" evidence="1">
    <location>
        <begin position="250"/>
        <end position="284"/>
    </location>
</feature>
<accession>A0A2X0MLV3</accession>
<evidence type="ECO:0000313" key="2">
    <source>
        <dbReference type="EMBL" id="SGY16541.1"/>
    </source>
</evidence>
<gene>
    <name evidence="2" type="primary">BQ5605_C012g06899</name>
    <name evidence="2" type="ORF">BQ5605_C012G06899</name>
</gene>
<feature type="compositionally biased region" description="Pro residues" evidence="1">
    <location>
        <begin position="1"/>
        <end position="16"/>
    </location>
</feature>
<feature type="compositionally biased region" description="Polar residues" evidence="1">
    <location>
        <begin position="213"/>
        <end position="224"/>
    </location>
</feature>
<feature type="compositionally biased region" description="Low complexity" evidence="1">
    <location>
        <begin position="32"/>
        <end position="51"/>
    </location>
</feature>
<evidence type="ECO:0000313" key="3">
    <source>
        <dbReference type="Proteomes" id="UP000249464"/>
    </source>
</evidence>
<feature type="region of interest" description="Disordered" evidence="1">
    <location>
        <begin position="148"/>
        <end position="303"/>
    </location>
</feature>
<feature type="region of interest" description="Disordered" evidence="1">
    <location>
        <begin position="1"/>
        <end position="132"/>
    </location>
</feature>
<dbReference type="AlphaFoldDB" id="A0A2X0MLV3"/>
<proteinExistence type="predicted"/>
<name>A0A2X0MLV3_9BASI</name>
<feature type="compositionally biased region" description="Basic and acidic residues" evidence="1">
    <location>
        <begin position="199"/>
        <end position="212"/>
    </location>
</feature>
<feature type="compositionally biased region" description="Basic and acidic residues" evidence="1">
    <location>
        <begin position="59"/>
        <end position="73"/>
    </location>
</feature>
<protein>
    <submittedName>
        <fullName evidence="2">BQ5605_C012g06899 protein</fullName>
    </submittedName>
</protein>
<feature type="compositionally biased region" description="Acidic residues" evidence="1">
    <location>
        <begin position="233"/>
        <end position="244"/>
    </location>
</feature>
<dbReference type="Proteomes" id="UP000249464">
    <property type="component" value="Unassembled WGS sequence"/>
</dbReference>
<organism evidence="2 3">
    <name type="scientific">Microbotryum silenes-dioicae</name>
    <dbReference type="NCBI Taxonomy" id="796604"/>
    <lineage>
        <taxon>Eukaryota</taxon>
        <taxon>Fungi</taxon>
        <taxon>Dikarya</taxon>
        <taxon>Basidiomycota</taxon>
        <taxon>Pucciniomycotina</taxon>
        <taxon>Microbotryomycetes</taxon>
        <taxon>Microbotryales</taxon>
        <taxon>Microbotryaceae</taxon>
        <taxon>Microbotryum</taxon>
    </lineage>
</organism>
<evidence type="ECO:0000256" key="1">
    <source>
        <dbReference type="SAM" id="MobiDB-lite"/>
    </source>
</evidence>
<keyword evidence="3" id="KW-1185">Reference proteome</keyword>
<dbReference type="EMBL" id="FQNC01000014">
    <property type="protein sequence ID" value="SGY16541.1"/>
    <property type="molecule type" value="Genomic_DNA"/>
</dbReference>
<sequence>MSSPAPPPPPLPPHGTPPSGRCNRSTSYVDCSPSSSKSRSSSSSSITAVSSSGGGGGKALERSKTWERRDPLRDITNTYFDVPFELMTTESRRDGRLHRVPTPSSVDPLLTPSTSLADAALPSPFSSLGRPLRSTRWLRRSVTLGATPSTAFTSSSFSSPVTPTSTGLPPRPTPPSASDEALPSSPTRLVRSSSRRRSHPPDEASSRFELRSTSRQGTSPSASRSGGPVIEPLSEEPDAADLNENEAFPTAPSLRRTASSSSVASASSTMTLSDTSSLSSSLSARRLRRRTSQSESENRGRFR</sequence>
<feature type="compositionally biased region" description="Low complexity" evidence="1">
    <location>
        <begin position="183"/>
        <end position="192"/>
    </location>
</feature>